<feature type="transmembrane region" description="Helical" evidence="1">
    <location>
        <begin position="886"/>
        <end position="904"/>
    </location>
</feature>
<protein>
    <submittedName>
        <fullName evidence="2">Acriflavin resistance protein</fullName>
    </submittedName>
</protein>
<keyword evidence="1" id="KW-0812">Transmembrane</keyword>
<dbReference type="Gene3D" id="3.30.70.1440">
    <property type="entry name" value="Multidrug efflux transporter AcrB pore domain"/>
    <property type="match status" value="1"/>
</dbReference>
<evidence type="ECO:0000313" key="2">
    <source>
        <dbReference type="EMBL" id="GEO21624.1"/>
    </source>
</evidence>
<feature type="transmembrane region" description="Helical" evidence="1">
    <location>
        <begin position="427"/>
        <end position="448"/>
    </location>
</feature>
<feature type="transmembrane region" description="Helical" evidence="1">
    <location>
        <begin position="960"/>
        <end position="977"/>
    </location>
</feature>
<dbReference type="GO" id="GO:0042910">
    <property type="term" value="F:xenobiotic transmembrane transporter activity"/>
    <property type="evidence" value="ECO:0007669"/>
    <property type="project" value="TreeGrafter"/>
</dbReference>
<gene>
    <name evidence="2" type="ORF">CQA01_21580</name>
</gene>
<dbReference type="Gene3D" id="1.20.1640.10">
    <property type="entry name" value="Multidrug efflux transporter AcrB transmembrane domain"/>
    <property type="match status" value="2"/>
</dbReference>
<feature type="transmembrane region" description="Helical" evidence="1">
    <location>
        <begin position="382"/>
        <end position="407"/>
    </location>
</feature>
<dbReference type="RefSeq" id="WP_146947747.1">
    <property type="nucleotide sequence ID" value="NZ_BJYV01000009.1"/>
</dbReference>
<accession>A0A512CBP1</accession>
<proteinExistence type="predicted"/>
<keyword evidence="3" id="KW-1185">Reference proteome</keyword>
<dbReference type="PANTHER" id="PTHR32063:SF33">
    <property type="entry name" value="RND SUPERFAMILY EFFLUX PUMP PERMEASE COMPONENT"/>
    <property type="match status" value="1"/>
</dbReference>
<dbReference type="Pfam" id="PF00873">
    <property type="entry name" value="ACR_tran"/>
    <property type="match status" value="1"/>
</dbReference>
<dbReference type="PRINTS" id="PR00702">
    <property type="entry name" value="ACRIFLAVINRP"/>
</dbReference>
<dbReference type="Gene3D" id="3.30.2090.10">
    <property type="entry name" value="Multidrug efflux transporter AcrB TolC docking domain, DN and DC subdomains"/>
    <property type="match status" value="2"/>
</dbReference>
<dbReference type="SUPFAM" id="SSF82866">
    <property type="entry name" value="Multidrug efflux transporter AcrB transmembrane domain"/>
    <property type="match status" value="2"/>
</dbReference>
<feature type="transmembrane region" description="Helical" evidence="1">
    <location>
        <begin position="910"/>
        <end position="933"/>
    </location>
</feature>
<feature type="transmembrane region" description="Helical" evidence="1">
    <location>
        <begin position="460"/>
        <end position="483"/>
    </location>
</feature>
<feature type="transmembrane region" description="Helical" evidence="1">
    <location>
        <begin position="863"/>
        <end position="879"/>
    </location>
</feature>
<dbReference type="Proteomes" id="UP000321301">
    <property type="component" value="Unassembled WGS sequence"/>
</dbReference>
<name>A0A512CBP1_9BACT</name>
<feature type="transmembrane region" description="Helical" evidence="1">
    <location>
        <begin position="519"/>
        <end position="542"/>
    </location>
</feature>
<feature type="transmembrane region" description="Helical" evidence="1">
    <location>
        <begin position="357"/>
        <end position="376"/>
    </location>
</feature>
<organism evidence="2 3">
    <name type="scientific">Cyclobacterium qasimii</name>
    <dbReference type="NCBI Taxonomy" id="1350429"/>
    <lineage>
        <taxon>Bacteria</taxon>
        <taxon>Pseudomonadati</taxon>
        <taxon>Bacteroidota</taxon>
        <taxon>Cytophagia</taxon>
        <taxon>Cytophagales</taxon>
        <taxon>Cyclobacteriaceae</taxon>
        <taxon>Cyclobacterium</taxon>
    </lineage>
</organism>
<dbReference type="Gene3D" id="3.30.70.1320">
    <property type="entry name" value="Multidrug efflux transporter AcrB pore domain like"/>
    <property type="match status" value="1"/>
</dbReference>
<dbReference type="PANTHER" id="PTHR32063">
    <property type="match status" value="1"/>
</dbReference>
<feature type="transmembrane region" description="Helical" evidence="1">
    <location>
        <begin position="12"/>
        <end position="33"/>
    </location>
</feature>
<dbReference type="SUPFAM" id="SSF82693">
    <property type="entry name" value="Multidrug efflux transporter AcrB pore domain, PN1, PN2, PC1 and PC2 subdomains"/>
    <property type="match status" value="1"/>
</dbReference>
<comment type="caution">
    <text evidence="2">The sequence shown here is derived from an EMBL/GenBank/DDBJ whole genome shotgun (WGS) entry which is preliminary data.</text>
</comment>
<dbReference type="InterPro" id="IPR001036">
    <property type="entry name" value="Acrflvin-R"/>
</dbReference>
<dbReference type="InterPro" id="IPR027463">
    <property type="entry name" value="AcrB_DN_DC_subdom"/>
</dbReference>
<dbReference type="EMBL" id="BJYV01000009">
    <property type="protein sequence ID" value="GEO21624.1"/>
    <property type="molecule type" value="Genomic_DNA"/>
</dbReference>
<dbReference type="Gene3D" id="3.30.70.1430">
    <property type="entry name" value="Multidrug efflux transporter AcrB pore domain"/>
    <property type="match status" value="2"/>
</dbReference>
<sequence length="1056" mass="116478">MKSIITHFIKFPVAVNVIILAIVVLGAFGMLSLKSSFFPLQDSKFIDITISYPGASPEEMEEGVVLKIEDNLRGIVGIDRFTSASSENTAAINVEAIKGYDIDILLADVKNAVDKVPSFPAEMEPPVVAKNENLNVAIELELSGKDIPLKTLKTIGREIENDLRSIDGISQITITGFPDEEITVSVNEEVLRSYNLTFSDVANAVANNNILVTGGAIKTEAEDYLIRVNNRSYYGKELNNIILKTEDNGAIVTLEDVAVTEDAWSETPDRSYYNNQSSISFQISTTNNEDLIEAAENATIYSEAFNETHNNIQLNVTNDRSQIIVERTKLLMVNGAQGIALVLFFLSLFLRPRLAAWVAFGIPISFLGMFMMASYFDITINVLSLFGMIIVIGILVDDGIVIAENIFHHYEKGKSRVQAAIDGTMEVLPAITSAILTTLVAFSTFFYLDGRLGEFFGEVSIVVILTLSFSLFEALVILPAHIAHSKALSKDQKMYWFNERATTFLDYLRDKLYSPVLHFFMEFKILGFSILIALFVITTGAMEGGIIRTTFFPVVASDQVNVTLKMPQGINPLVTESIISEIEQVAIEVNKEYTAKQEGGKEVFQSIIKRTGPGTANASLKINLLPGEERDFTASEIAGSIAQASGEYPSAESLTFDAGSSFGGKPVSVSLLGYNIEELKAAKLELKEKLKENTLLRDISDNDPAGINEINVELKDKAYLLGFTLSDVIGQVRAGFNGLQVQRFQRGQDEIIVWVRYDRAGRSSILNLDNMHIVSASGNRVPLSEIATYFIERGEITINHLDGKREIKVEADLKDPKESSSDIITDVRENIMPEIMSKYPTVSALYEGQNREAGKISASASKVFPIIIFLILIIIGFTFRSYLQPILLLVMIPFSLIGVAWGHWLHDFPINMLSLLGIIALIGIVVNDGLVLISKFNSYLQEGFSFDDALIQAGKSRFRAIFLTSITTIAGLSPLILEKSRQAQFLIPMAIAIAYGIAIATVLTLIMLPMLLSVGNGLKVYTIWLWEGKKPSKESVEPAIEELEELHENDELTQNA</sequence>
<evidence type="ECO:0000313" key="3">
    <source>
        <dbReference type="Proteomes" id="UP000321301"/>
    </source>
</evidence>
<reference evidence="2 3" key="1">
    <citation type="submission" date="2019-07" db="EMBL/GenBank/DDBJ databases">
        <title>Whole genome shotgun sequence of Cyclobacterium qasimii NBRC 106168.</title>
        <authorList>
            <person name="Hosoyama A."/>
            <person name="Uohara A."/>
            <person name="Ohji S."/>
            <person name="Ichikawa N."/>
        </authorList>
    </citation>
    <scope>NUCLEOTIDE SEQUENCE [LARGE SCALE GENOMIC DNA]</scope>
    <source>
        <strain evidence="2 3">NBRC 106168</strain>
    </source>
</reference>
<feature type="transmembrane region" description="Helical" evidence="1">
    <location>
        <begin position="989"/>
        <end position="1012"/>
    </location>
</feature>
<keyword evidence="1" id="KW-1133">Transmembrane helix</keyword>
<dbReference type="GO" id="GO:0005886">
    <property type="term" value="C:plasma membrane"/>
    <property type="evidence" value="ECO:0007669"/>
    <property type="project" value="TreeGrafter"/>
</dbReference>
<dbReference type="AlphaFoldDB" id="A0A512CBP1"/>
<evidence type="ECO:0000256" key="1">
    <source>
        <dbReference type="SAM" id="Phobius"/>
    </source>
</evidence>
<dbReference type="SUPFAM" id="SSF82714">
    <property type="entry name" value="Multidrug efflux transporter AcrB TolC docking domain, DN and DC subdomains"/>
    <property type="match status" value="2"/>
</dbReference>
<keyword evidence="1" id="KW-0472">Membrane</keyword>